<reference evidence="1" key="1">
    <citation type="submission" date="2022-08" db="EMBL/GenBank/DDBJ databases">
        <authorList>
            <person name="Kallberg Y."/>
            <person name="Tangrot J."/>
            <person name="Rosling A."/>
        </authorList>
    </citation>
    <scope>NUCLEOTIDE SEQUENCE</scope>
    <source>
        <strain evidence="1">Wild A</strain>
    </source>
</reference>
<feature type="non-terminal residue" evidence="1">
    <location>
        <position position="170"/>
    </location>
</feature>
<evidence type="ECO:0000313" key="1">
    <source>
        <dbReference type="EMBL" id="CAI2188990.1"/>
    </source>
</evidence>
<evidence type="ECO:0000313" key="2">
    <source>
        <dbReference type="Proteomes" id="UP001153678"/>
    </source>
</evidence>
<dbReference type="Proteomes" id="UP001153678">
    <property type="component" value="Unassembled WGS sequence"/>
</dbReference>
<dbReference type="AlphaFoldDB" id="A0A9W4T1W4"/>
<organism evidence="1 2">
    <name type="scientific">Funneliformis geosporum</name>
    <dbReference type="NCBI Taxonomy" id="1117311"/>
    <lineage>
        <taxon>Eukaryota</taxon>
        <taxon>Fungi</taxon>
        <taxon>Fungi incertae sedis</taxon>
        <taxon>Mucoromycota</taxon>
        <taxon>Glomeromycotina</taxon>
        <taxon>Glomeromycetes</taxon>
        <taxon>Glomerales</taxon>
        <taxon>Glomeraceae</taxon>
        <taxon>Funneliformis</taxon>
    </lineage>
</organism>
<dbReference type="EMBL" id="CAMKVN010005534">
    <property type="protein sequence ID" value="CAI2188990.1"/>
    <property type="molecule type" value="Genomic_DNA"/>
</dbReference>
<name>A0A9W4T1W4_9GLOM</name>
<proteinExistence type="predicted"/>
<accession>A0A9W4T1W4</accession>
<keyword evidence="2" id="KW-1185">Reference proteome</keyword>
<sequence>MKAFVVEAWGGQNPIYKQPVNVVYRKQLRIGGSDTVTLEGAWQKCYFKIVEMLDLAVQLPVYIARSASLQPAPKADVDLNPLRLIIIMRKKYQPTILDNTFEVSSSITNETYDHVTKDRPQLTKAIEIIDNKNSEFFQIPGLEQEKPKTLPVNNLNTSHYLNGIFLDRIG</sequence>
<protein>
    <submittedName>
        <fullName evidence="1">4762_t:CDS:1</fullName>
    </submittedName>
</protein>
<gene>
    <name evidence="1" type="ORF">FWILDA_LOCUS13857</name>
</gene>
<comment type="caution">
    <text evidence="1">The sequence shown here is derived from an EMBL/GenBank/DDBJ whole genome shotgun (WGS) entry which is preliminary data.</text>
</comment>